<organism evidence="2 3">
    <name type="scientific">Pleurodeles waltl</name>
    <name type="common">Iberian ribbed newt</name>
    <dbReference type="NCBI Taxonomy" id="8319"/>
    <lineage>
        <taxon>Eukaryota</taxon>
        <taxon>Metazoa</taxon>
        <taxon>Chordata</taxon>
        <taxon>Craniata</taxon>
        <taxon>Vertebrata</taxon>
        <taxon>Euteleostomi</taxon>
        <taxon>Amphibia</taxon>
        <taxon>Batrachia</taxon>
        <taxon>Caudata</taxon>
        <taxon>Salamandroidea</taxon>
        <taxon>Salamandridae</taxon>
        <taxon>Pleurodelinae</taxon>
        <taxon>Pleurodeles</taxon>
    </lineage>
</organism>
<dbReference type="Proteomes" id="UP001066276">
    <property type="component" value="Chromosome 2_1"/>
</dbReference>
<accession>A0AAV7VK62</accession>
<evidence type="ECO:0000313" key="3">
    <source>
        <dbReference type="Proteomes" id="UP001066276"/>
    </source>
</evidence>
<feature type="compositionally biased region" description="Basic and acidic residues" evidence="1">
    <location>
        <begin position="97"/>
        <end position="112"/>
    </location>
</feature>
<comment type="caution">
    <text evidence="2">The sequence shown here is derived from an EMBL/GenBank/DDBJ whole genome shotgun (WGS) entry which is preliminary data.</text>
</comment>
<keyword evidence="3" id="KW-1185">Reference proteome</keyword>
<gene>
    <name evidence="2" type="ORF">NDU88_004403</name>
</gene>
<evidence type="ECO:0000256" key="1">
    <source>
        <dbReference type="SAM" id="MobiDB-lite"/>
    </source>
</evidence>
<name>A0AAV7VK62_PLEWA</name>
<dbReference type="AlphaFoldDB" id="A0AAV7VK62"/>
<feature type="region of interest" description="Disordered" evidence="1">
    <location>
        <begin position="90"/>
        <end position="112"/>
    </location>
</feature>
<sequence length="112" mass="12443">MIRTSEVVYSLSCLKVKEREINMTLGLMSPTDDLTLISDPHAIVPSTVSDGGDPEAAQRAALPIGSTWCPRDERAVKGEVPEHQEEIFWSGSMQEAAAERTQRKEKTKEERS</sequence>
<evidence type="ECO:0000313" key="2">
    <source>
        <dbReference type="EMBL" id="KAJ1200580.1"/>
    </source>
</evidence>
<reference evidence="2" key="1">
    <citation type="journal article" date="2022" name="bioRxiv">
        <title>Sequencing and chromosome-scale assembly of the giantPleurodeles waltlgenome.</title>
        <authorList>
            <person name="Brown T."/>
            <person name="Elewa A."/>
            <person name="Iarovenko S."/>
            <person name="Subramanian E."/>
            <person name="Araus A.J."/>
            <person name="Petzold A."/>
            <person name="Susuki M."/>
            <person name="Suzuki K.-i.T."/>
            <person name="Hayashi T."/>
            <person name="Toyoda A."/>
            <person name="Oliveira C."/>
            <person name="Osipova E."/>
            <person name="Leigh N.D."/>
            <person name="Simon A."/>
            <person name="Yun M.H."/>
        </authorList>
    </citation>
    <scope>NUCLEOTIDE SEQUENCE</scope>
    <source>
        <strain evidence="2">20211129_DDA</strain>
        <tissue evidence="2">Liver</tissue>
    </source>
</reference>
<proteinExistence type="predicted"/>
<protein>
    <submittedName>
        <fullName evidence="2">Uncharacterized protein</fullName>
    </submittedName>
</protein>
<dbReference type="EMBL" id="JANPWB010000003">
    <property type="protein sequence ID" value="KAJ1200580.1"/>
    <property type="molecule type" value="Genomic_DNA"/>
</dbReference>